<dbReference type="SUPFAM" id="SSF56112">
    <property type="entry name" value="Protein kinase-like (PK-like)"/>
    <property type="match status" value="1"/>
</dbReference>
<dbReference type="InterPro" id="IPR002575">
    <property type="entry name" value="Aminoglycoside_PTrfase"/>
</dbReference>
<sequence length="463" mass="52349">MLLGTHTDAARHTLTHVDAARHTHADAARHTHTHMQMLPGTHKRRCCQAHTQRRTDPSGIRHCSRARGSVGADRRGPTVSIQTGPAKKKPMAVNREHERFVMVGKPNLNVRQIVELTESLFHLTVSQVKPLPSYDDQNFYIQAHCDNPKECAEYVMKITNGENSKNEELMEAQTHVMMFLHSKGLHTPTPVLTNTGKLMSLEAIENGPVAWKHIVRLLTYLPGTPASEIAMTPDILFNIGRMAAVIDETISKEFHHPSKKSFDRRDFIWNYSNVPLLREYLYVVKEEVLRDLIEGVIKDYEATVASKIKNLRKCINHGDLNDHNILLEKTTSLGHDEYKISGILDFGHISEGYYISEVAITIMYMMIESSDPLPVGGHVLAGFESVLPLTTEERDTLFTLVTCRFAQSLVIARYNILLCPENEEYLLTTAKTGWKHLMNLTSLGKEAVEKIWFTTAESYSAEK</sequence>
<reference evidence="12" key="1">
    <citation type="submission" date="2025-08" db="UniProtKB">
        <authorList>
            <consortium name="Ensembl"/>
        </authorList>
    </citation>
    <scope>IDENTIFICATION</scope>
</reference>
<comment type="catalytic activity">
    <reaction evidence="6">
        <text>(5R)-5-hydroxy-L-lysine + GTP = (5R)-5-phosphooxy-L-lysine + GDP + H(+)</text>
        <dbReference type="Rhea" id="RHEA:19049"/>
        <dbReference type="ChEBI" id="CHEBI:15378"/>
        <dbReference type="ChEBI" id="CHEBI:37565"/>
        <dbReference type="ChEBI" id="CHEBI:57882"/>
        <dbReference type="ChEBI" id="CHEBI:58189"/>
        <dbReference type="ChEBI" id="CHEBI:58357"/>
        <dbReference type="EC" id="2.7.1.81"/>
    </reaction>
</comment>
<evidence type="ECO:0000256" key="6">
    <source>
        <dbReference type="ARBA" id="ARBA00036820"/>
    </source>
</evidence>
<comment type="subcellular location">
    <subcellularLocation>
        <location evidence="1">Cytoplasm</location>
    </subcellularLocation>
</comment>
<dbReference type="Gene3D" id="3.30.200.20">
    <property type="entry name" value="Phosphorylase Kinase, domain 1"/>
    <property type="match status" value="1"/>
</dbReference>
<feature type="domain" description="Aminoglycoside phosphotransferase" evidence="11">
    <location>
        <begin position="128"/>
        <end position="371"/>
    </location>
</feature>
<dbReference type="FunFam" id="3.90.1200.10:FF:000007">
    <property type="entry name" value="hydroxylysine kinase isoform X1"/>
    <property type="match status" value="1"/>
</dbReference>
<proteinExistence type="inferred from homology"/>
<comment type="similarity">
    <text evidence="2">Belongs to the aminoglycoside phosphotransferase family.</text>
</comment>
<keyword evidence="4" id="KW-0808">Transferase</keyword>
<dbReference type="GO" id="GO:0005737">
    <property type="term" value="C:cytoplasm"/>
    <property type="evidence" value="ECO:0007669"/>
    <property type="project" value="UniProtKB-SubCell"/>
</dbReference>
<dbReference type="PANTHER" id="PTHR21064:SF1">
    <property type="entry name" value="HYDROXYLYSINE KINASE"/>
    <property type="match status" value="1"/>
</dbReference>
<dbReference type="InterPro" id="IPR011009">
    <property type="entry name" value="Kinase-like_dom_sf"/>
</dbReference>
<evidence type="ECO:0000256" key="1">
    <source>
        <dbReference type="ARBA" id="ARBA00004496"/>
    </source>
</evidence>
<organism evidence="12 13">
    <name type="scientific">Leptobrachium leishanense</name>
    <name type="common">Leishan spiny toad</name>
    <dbReference type="NCBI Taxonomy" id="445787"/>
    <lineage>
        <taxon>Eukaryota</taxon>
        <taxon>Metazoa</taxon>
        <taxon>Chordata</taxon>
        <taxon>Craniata</taxon>
        <taxon>Vertebrata</taxon>
        <taxon>Euteleostomi</taxon>
        <taxon>Amphibia</taxon>
        <taxon>Batrachia</taxon>
        <taxon>Anura</taxon>
        <taxon>Pelobatoidea</taxon>
        <taxon>Megophryidae</taxon>
        <taxon>Leptobrachium</taxon>
    </lineage>
</organism>
<reference evidence="12" key="2">
    <citation type="submission" date="2025-09" db="UniProtKB">
        <authorList>
            <consortium name="Ensembl"/>
        </authorList>
    </citation>
    <scope>IDENTIFICATION</scope>
</reference>
<accession>A0A8C5QR55</accession>
<evidence type="ECO:0000313" key="12">
    <source>
        <dbReference type="Ensembl" id="ENSLLEP00000041579.1"/>
    </source>
</evidence>
<evidence type="ECO:0000256" key="5">
    <source>
        <dbReference type="ARBA" id="ARBA00022777"/>
    </source>
</evidence>
<keyword evidence="3" id="KW-0963">Cytoplasm</keyword>
<evidence type="ECO:0000256" key="3">
    <source>
        <dbReference type="ARBA" id="ARBA00022490"/>
    </source>
</evidence>
<dbReference type="Pfam" id="PF01636">
    <property type="entry name" value="APH"/>
    <property type="match status" value="1"/>
</dbReference>
<dbReference type="GeneTree" id="ENSGT00390000011314"/>
<dbReference type="InterPro" id="IPR050249">
    <property type="entry name" value="Pseudomonas-type_ThrB"/>
</dbReference>
<dbReference type="GO" id="GO:0047992">
    <property type="term" value="F:hydroxylysine kinase activity"/>
    <property type="evidence" value="ECO:0007669"/>
    <property type="project" value="UniProtKB-EC"/>
</dbReference>
<evidence type="ECO:0000313" key="13">
    <source>
        <dbReference type="Proteomes" id="UP000694569"/>
    </source>
</evidence>
<dbReference type="Proteomes" id="UP000694569">
    <property type="component" value="Unplaced"/>
</dbReference>
<dbReference type="PANTHER" id="PTHR21064">
    <property type="entry name" value="AMINOGLYCOSIDE PHOSPHOTRANSFERASE DOMAIN-CONTAINING PROTEIN-RELATED"/>
    <property type="match status" value="1"/>
</dbReference>
<evidence type="ECO:0000256" key="8">
    <source>
        <dbReference type="ARBA" id="ARBA00038873"/>
    </source>
</evidence>
<evidence type="ECO:0000256" key="10">
    <source>
        <dbReference type="SAM" id="MobiDB-lite"/>
    </source>
</evidence>
<dbReference type="Gene3D" id="3.90.1200.10">
    <property type="match status" value="1"/>
</dbReference>
<evidence type="ECO:0000259" key="11">
    <source>
        <dbReference type="Pfam" id="PF01636"/>
    </source>
</evidence>
<evidence type="ECO:0000256" key="2">
    <source>
        <dbReference type="ARBA" id="ARBA00006219"/>
    </source>
</evidence>
<keyword evidence="5" id="KW-0418">Kinase</keyword>
<dbReference type="FunFam" id="3.30.200.20:FF:000549">
    <property type="entry name" value="hydroxylysine kinase"/>
    <property type="match status" value="1"/>
</dbReference>
<dbReference type="AlphaFoldDB" id="A0A8C5QR55"/>
<keyword evidence="13" id="KW-1185">Reference proteome</keyword>
<dbReference type="EC" id="2.7.1.81" evidence="8"/>
<protein>
    <recommendedName>
        <fullName evidence="9">Hydroxylysine kinase</fullName>
        <ecNumber evidence="8">2.7.1.81</ecNumber>
    </recommendedName>
</protein>
<evidence type="ECO:0000256" key="9">
    <source>
        <dbReference type="ARBA" id="ARBA00040505"/>
    </source>
</evidence>
<feature type="region of interest" description="Disordered" evidence="10">
    <location>
        <begin position="51"/>
        <end position="92"/>
    </location>
</feature>
<evidence type="ECO:0000256" key="4">
    <source>
        <dbReference type="ARBA" id="ARBA00022679"/>
    </source>
</evidence>
<dbReference type="Ensembl" id="ENSLLET00000043247.1">
    <property type="protein sequence ID" value="ENSLLEP00000041579.1"/>
    <property type="gene ID" value="ENSLLEG00000026464.1"/>
</dbReference>
<evidence type="ECO:0000256" key="7">
    <source>
        <dbReference type="ARBA" id="ARBA00037368"/>
    </source>
</evidence>
<comment type="function">
    <text evidence="7">Catalyzes the GTP-dependent phosphorylation of 5-hydroxy-L-lysine.</text>
</comment>
<dbReference type="OrthoDB" id="9973935at2759"/>
<name>A0A8C5QR55_9ANUR</name>